<dbReference type="Proteomes" id="UP000236220">
    <property type="component" value="Unassembled WGS sequence"/>
</dbReference>
<evidence type="ECO:0000256" key="5">
    <source>
        <dbReference type="SAM" id="Phobius"/>
    </source>
</evidence>
<gene>
    <name evidence="6" type="ORF">Lysil_0678</name>
</gene>
<evidence type="ECO:0000256" key="1">
    <source>
        <dbReference type="ARBA" id="ARBA00004370"/>
    </source>
</evidence>
<keyword evidence="4 5" id="KW-0472">Membrane</keyword>
<evidence type="ECO:0000313" key="7">
    <source>
        <dbReference type="Proteomes" id="UP000236220"/>
    </source>
</evidence>
<protein>
    <submittedName>
        <fullName evidence="6">Interferon-induced transmembrane protein</fullName>
    </submittedName>
</protein>
<proteinExistence type="predicted"/>
<keyword evidence="3 5" id="KW-1133">Transmembrane helix</keyword>
<dbReference type="InterPro" id="IPR051423">
    <property type="entry name" value="CD225/Dispanin"/>
</dbReference>
<evidence type="ECO:0000256" key="4">
    <source>
        <dbReference type="ARBA" id="ARBA00023136"/>
    </source>
</evidence>
<reference evidence="6 7" key="1">
    <citation type="submission" date="2017-08" db="EMBL/GenBank/DDBJ databases">
        <title>Lysobacter sylvestris genome.</title>
        <authorList>
            <person name="Zhang D.-C."/>
            <person name="Albuquerque L."/>
            <person name="Franca L."/>
            <person name="Froufe H.J.C."/>
            <person name="Barroso C."/>
            <person name="Egas C."/>
            <person name="Da Costa M."/>
            <person name="Margesin R."/>
        </authorList>
    </citation>
    <scope>NUCLEOTIDE SEQUENCE [LARGE SCALE GENOMIC DNA]</scope>
    <source>
        <strain evidence="6 7">AM20-91</strain>
    </source>
</reference>
<dbReference type="PANTHER" id="PTHR14948:SF44">
    <property type="entry name" value="PROLINE-RICH TRANSMEMBRANE PROTEIN 1-LIKE"/>
    <property type="match status" value="1"/>
</dbReference>
<evidence type="ECO:0000256" key="2">
    <source>
        <dbReference type="ARBA" id="ARBA00022692"/>
    </source>
</evidence>
<feature type="transmembrane region" description="Helical" evidence="5">
    <location>
        <begin position="12"/>
        <end position="34"/>
    </location>
</feature>
<feature type="transmembrane region" description="Helical" evidence="5">
    <location>
        <begin position="58"/>
        <end position="86"/>
    </location>
</feature>
<dbReference type="InterPro" id="IPR007593">
    <property type="entry name" value="CD225/Dispanin_fam"/>
</dbReference>
<dbReference type="GO" id="GO:0016020">
    <property type="term" value="C:membrane"/>
    <property type="evidence" value="ECO:0007669"/>
    <property type="project" value="UniProtKB-SubCell"/>
</dbReference>
<dbReference type="EMBL" id="NPZB01000001">
    <property type="protein sequence ID" value="PNS09049.1"/>
    <property type="molecule type" value="Genomic_DNA"/>
</dbReference>
<dbReference type="Pfam" id="PF04505">
    <property type="entry name" value="CD225"/>
    <property type="match status" value="1"/>
</dbReference>
<keyword evidence="2 5" id="KW-0812">Transmembrane</keyword>
<name>A0A2K1Q1Z6_9GAMM</name>
<accession>A0A2K1Q1Z6</accession>
<comment type="subcellular location">
    <subcellularLocation>
        <location evidence="1">Membrane</location>
    </subcellularLocation>
</comment>
<evidence type="ECO:0000313" key="6">
    <source>
        <dbReference type="EMBL" id="PNS09049.1"/>
    </source>
</evidence>
<evidence type="ECO:0000256" key="3">
    <source>
        <dbReference type="ARBA" id="ARBA00022989"/>
    </source>
</evidence>
<dbReference type="AlphaFoldDB" id="A0A2K1Q1Z6"/>
<comment type="caution">
    <text evidence="6">The sequence shown here is derived from an EMBL/GenBank/DDBJ whole genome shotgun (WGS) entry which is preliminary data.</text>
</comment>
<dbReference type="OrthoDB" id="9815705at2"/>
<keyword evidence="7" id="KW-1185">Reference proteome</keyword>
<dbReference type="PANTHER" id="PTHR14948">
    <property type="entry name" value="NG5"/>
    <property type="match status" value="1"/>
</dbReference>
<sequence length="90" mass="9366">MTNPQNIPNNLVWGILATLFCCLPFGIVSIVYAAKVDGLVSAGDTVGARLASENAKKWAIYAAAASAAIIVLYIIFVFALGGLGALTSHR</sequence>
<organism evidence="6 7">
    <name type="scientific">Solilutibacter silvestris</name>
    <dbReference type="NCBI Taxonomy" id="1645665"/>
    <lineage>
        <taxon>Bacteria</taxon>
        <taxon>Pseudomonadati</taxon>
        <taxon>Pseudomonadota</taxon>
        <taxon>Gammaproteobacteria</taxon>
        <taxon>Lysobacterales</taxon>
        <taxon>Lysobacteraceae</taxon>
        <taxon>Solilutibacter</taxon>
    </lineage>
</organism>